<dbReference type="Proteomes" id="UP000005206">
    <property type="component" value="Chromosome 8"/>
</dbReference>
<evidence type="ECO:0000313" key="2">
    <source>
        <dbReference type="EMBL" id="EEU41316.1"/>
    </source>
</evidence>
<dbReference type="OrthoDB" id="74360at2759"/>
<dbReference type="AlphaFoldDB" id="C7Z3I5"/>
<sequence length="599" mass="68161">MTVIPSLPAEIHRTDSLNGGHVHISNDLDDVPIENFRPLRVVVIGAGFSGINAAIRIPQRLKNVDLSIYEKNPDIGGTWYENRYPGCACDVPAHSYQYSYNPNRDWSGFYASAEEIHGYLKSIAKTYSAERFIKCNHRVLGCKWLADEGKWHITVCETISQRTFVDKADVVISARGNLNDIQWPDIEGLQTFQGKLMHSATWDKDVDLTGKTIGLIGAGSSAIQILPHLQKAPQAQVKTFIRSKTWISRPFGIESMEKLGMESTKFSKEQRERLLNDDEYYHEFRKQVERDANAVHFLTLRDSKMQHETRKLVEADMRQRLGKAPELADLILPSFAVGCRRLTPGVGYLEALQEPNVQVISTRIERVTPTGLQLVDQTHVDLDVLICATGFKTAKAPPFPILGRGSVDMGMRFEPYPETYLSVAMDGYPNFFMILGPNSLVGTGSQTMILEAELDYTIRCIRKLQRDNIQAMEAKRERVKEFSDYIDKYFPQTVYLDDCSSWYRNENGRGGRITGLWPGSALHAIETFRSPRWEDYEYEYMKDESGKPVSQLKWLGNGWTYAQRHGGDLAPYLKLEFLDTPAQPLPEETAKYSIWPFTY</sequence>
<dbReference type="InParanoid" id="C7Z3I5"/>
<comment type="similarity">
    <text evidence="1">Belongs to the FAD-binding monooxygenase family.</text>
</comment>
<protein>
    <submittedName>
        <fullName evidence="2">Uncharacterized protein</fullName>
    </submittedName>
</protein>
<dbReference type="PANTHER" id="PTHR42877">
    <property type="entry name" value="L-ORNITHINE N(5)-MONOOXYGENASE-RELATED"/>
    <property type="match status" value="1"/>
</dbReference>
<dbReference type="InterPro" id="IPR051209">
    <property type="entry name" value="FAD-bind_Monooxygenase_sf"/>
</dbReference>
<dbReference type="PANTHER" id="PTHR42877:SF7">
    <property type="entry name" value="FLAVIN-BINDING MONOOXYGENASE-RELATED"/>
    <property type="match status" value="1"/>
</dbReference>
<dbReference type="Gene3D" id="3.50.50.60">
    <property type="entry name" value="FAD/NAD(P)-binding domain"/>
    <property type="match status" value="2"/>
</dbReference>
<organism evidence="2 3">
    <name type="scientific">Fusarium vanettenii (strain ATCC MYA-4622 / CBS 123669 / FGSC 9596 / NRRL 45880 / 77-13-4)</name>
    <name type="common">Fusarium solani subsp. pisi</name>
    <dbReference type="NCBI Taxonomy" id="660122"/>
    <lineage>
        <taxon>Eukaryota</taxon>
        <taxon>Fungi</taxon>
        <taxon>Dikarya</taxon>
        <taxon>Ascomycota</taxon>
        <taxon>Pezizomycotina</taxon>
        <taxon>Sordariomycetes</taxon>
        <taxon>Hypocreomycetidae</taxon>
        <taxon>Hypocreales</taxon>
        <taxon>Nectriaceae</taxon>
        <taxon>Fusarium</taxon>
        <taxon>Fusarium solani species complex</taxon>
        <taxon>Fusarium vanettenii</taxon>
    </lineage>
</organism>
<accession>C7Z3I5</accession>
<name>C7Z3I5_FUSV7</name>
<dbReference type="SUPFAM" id="SSF51905">
    <property type="entry name" value="FAD/NAD(P)-binding domain"/>
    <property type="match status" value="3"/>
</dbReference>
<evidence type="ECO:0000313" key="3">
    <source>
        <dbReference type="Proteomes" id="UP000005206"/>
    </source>
</evidence>
<dbReference type="OMA" id="WMIEATS"/>
<dbReference type="HOGENOM" id="CLU_006937_6_1_1"/>
<proteinExistence type="inferred from homology"/>
<keyword evidence="3" id="KW-1185">Reference proteome</keyword>
<gene>
    <name evidence="2" type="ORF">NECHADRAFT_45940</name>
</gene>
<dbReference type="Pfam" id="PF13450">
    <property type="entry name" value="NAD_binding_8"/>
    <property type="match status" value="1"/>
</dbReference>
<dbReference type="KEGG" id="nhe:NECHADRAFT_45940"/>
<reference evidence="2 3" key="1">
    <citation type="journal article" date="2009" name="PLoS Genet.">
        <title>The genome of Nectria haematococca: contribution of supernumerary chromosomes to gene expansion.</title>
        <authorList>
            <person name="Coleman J.J."/>
            <person name="Rounsley S.D."/>
            <person name="Rodriguez-Carres M."/>
            <person name="Kuo A."/>
            <person name="Wasmann C.C."/>
            <person name="Grimwood J."/>
            <person name="Schmutz J."/>
            <person name="Taga M."/>
            <person name="White G.J."/>
            <person name="Zhou S."/>
            <person name="Schwartz D.C."/>
            <person name="Freitag M."/>
            <person name="Ma L.J."/>
            <person name="Danchin E.G."/>
            <person name="Henrissat B."/>
            <person name="Coutinho P.M."/>
            <person name="Nelson D.R."/>
            <person name="Straney D."/>
            <person name="Napoli C.A."/>
            <person name="Barker B.M."/>
            <person name="Gribskov M."/>
            <person name="Rep M."/>
            <person name="Kroken S."/>
            <person name="Molnar I."/>
            <person name="Rensing C."/>
            <person name="Kennell J.C."/>
            <person name="Zamora J."/>
            <person name="Farman M.L."/>
            <person name="Selker E.U."/>
            <person name="Salamov A."/>
            <person name="Shapiro H."/>
            <person name="Pangilinan J."/>
            <person name="Lindquist E."/>
            <person name="Lamers C."/>
            <person name="Grigoriev I.V."/>
            <person name="Geiser D.M."/>
            <person name="Covert S.F."/>
            <person name="Temporini E."/>
            <person name="Vanetten H.D."/>
        </authorList>
    </citation>
    <scope>NUCLEOTIDE SEQUENCE [LARGE SCALE GENOMIC DNA]</scope>
    <source>
        <strain evidence="3">ATCC MYA-4622 / CBS 123669 / FGSC 9596 / NRRL 45880 / 77-13-4</strain>
    </source>
</reference>
<evidence type="ECO:0000256" key="1">
    <source>
        <dbReference type="ARBA" id="ARBA00010139"/>
    </source>
</evidence>
<dbReference type="EMBL" id="GG698909">
    <property type="protein sequence ID" value="EEU41316.1"/>
    <property type="molecule type" value="Genomic_DNA"/>
</dbReference>
<dbReference type="InterPro" id="IPR036188">
    <property type="entry name" value="FAD/NAD-bd_sf"/>
</dbReference>
<dbReference type="VEuPathDB" id="FungiDB:NECHADRAFT_45940"/>
<dbReference type="RefSeq" id="XP_003047029.1">
    <property type="nucleotide sequence ID" value="XM_003046983.1"/>
</dbReference>
<dbReference type="eggNOG" id="KOG1399">
    <property type="taxonomic scope" value="Eukaryota"/>
</dbReference>
<dbReference type="GeneID" id="9675771"/>